<organism evidence="8 9">
    <name type="scientific">Paramicrobacterium chengjingii</name>
    <dbReference type="NCBI Taxonomy" id="2769067"/>
    <lineage>
        <taxon>Bacteria</taxon>
        <taxon>Bacillati</taxon>
        <taxon>Actinomycetota</taxon>
        <taxon>Actinomycetes</taxon>
        <taxon>Micrococcales</taxon>
        <taxon>Microbacteriaceae</taxon>
        <taxon>Paramicrobacterium</taxon>
    </lineage>
</organism>
<protein>
    <recommendedName>
        <fullName evidence="2 5">peptidylprolyl isomerase</fullName>
        <ecNumber evidence="2 5">5.2.1.8</ecNumber>
    </recommendedName>
</protein>
<proteinExistence type="predicted"/>
<feature type="domain" description="PPIase FKBP-type" evidence="7">
    <location>
        <begin position="234"/>
        <end position="321"/>
    </location>
</feature>
<dbReference type="InterPro" id="IPR001179">
    <property type="entry name" value="PPIase_FKBP_dom"/>
</dbReference>
<feature type="domain" description="PPIase FKBP-type" evidence="7">
    <location>
        <begin position="89"/>
        <end position="179"/>
    </location>
</feature>
<keyword evidence="9" id="KW-1185">Reference proteome</keyword>
<name>A0ABX6YER5_9MICO</name>
<dbReference type="Gene3D" id="3.10.50.40">
    <property type="match status" value="2"/>
</dbReference>
<dbReference type="InterPro" id="IPR046357">
    <property type="entry name" value="PPIase_dom_sf"/>
</dbReference>
<evidence type="ECO:0000256" key="1">
    <source>
        <dbReference type="ARBA" id="ARBA00000971"/>
    </source>
</evidence>
<comment type="catalytic activity">
    <reaction evidence="1 5">
        <text>[protein]-peptidylproline (omega=180) = [protein]-peptidylproline (omega=0)</text>
        <dbReference type="Rhea" id="RHEA:16237"/>
        <dbReference type="Rhea" id="RHEA-COMP:10747"/>
        <dbReference type="Rhea" id="RHEA-COMP:10748"/>
        <dbReference type="ChEBI" id="CHEBI:83833"/>
        <dbReference type="ChEBI" id="CHEBI:83834"/>
        <dbReference type="EC" id="5.2.1.8"/>
    </reaction>
</comment>
<dbReference type="GO" id="GO:0016853">
    <property type="term" value="F:isomerase activity"/>
    <property type="evidence" value="ECO:0007669"/>
    <property type="project" value="UniProtKB-KW"/>
</dbReference>
<gene>
    <name evidence="8" type="ORF">HCR76_10140</name>
</gene>
<evidence type="ECO:0000256" key="5">
    <source>
        <dbReference type="PROSITE-ProRule" id="PRU00277"/>
    </source>
</evidence>
<evidence type="ECO:0000256" key="6">
    <source>
        <dbReference type="SAM" id="SignalP"/>
    </source>
</evidence>
<keyword evidence="4 5" id="KW-0413">Isomerase</keyword>
<evidence type="ECO:0000256" key="4">
    <source>
        <dbReference type="ARBA" id="ARBA00023235"/>
    </source>
</evidence>
<keyword evidence="6" id="KW-0732">Signal</keyword>
<evidence type="ECO:0000256" key="3">
    <source>
        <dbReference type="ARBA" id="ARBA00023110"/>
    </source>
</evidence>
<accession>A0ABX6YER5</accession>
<keyword evidence="3 5" id="KW-0697">Rotamase</keyword>
<dbReference type="PANTHER" id="PTHR10516:SF443">
    <property type="entry name" value="FK506-BINDING PROTEIN 59-RELATED"/>
    <property type="match status" value="1"/>
</dbReference>
<dbReference type="Pfam" id="PF00254">
    <property type="entry name" value="FKBP_C"/>
    <property type="match status" value="1"/>
</dbReference>
<feature type="signal peptide" evidence="6">
    <location>
        <begin position="1"/>
        <end position="23"/>
    </location>
</feature>
<dbReference type="Proteomes" id="UP000662814">
    <property type="component" value="Chromosome"/>
</dbReference>
<dbReference type="PANTHER" id="PTHR10516">
    <property type="entry name" value="PEPTIDYL-PROLYL CIS-TRANS ISOMERASE"/>
    <property type="match status" value="1"/>
</dbReference>
<evidence type="ECO:0000313" key="8">
    <source>
        <dbReference type="EMBL" id="QPZ37218.1"/>
    </source>
</evidence>
<dbReference type="EC" id="5.2.1.8" evidence="2 5"/>
<dbReference type="RefSeq" id="WP_166992547.1">
    <property type="nucleotide sequence ID" value="NZ_CP061169.1"/>
</dbReference>
<reference evidence="8 9" key="1">
    <citation type="submission" date="2020-12" db="EMBL/GenBank/DDBJ databases">
        <title>Microbacterium sp. HY060.</title>
        <authorList>
            <person name="Zhou J."/>
        </authorList>
    </citation>
    <scope>NUCLEOTIDE SEQUENCE [LARGE SCALE GENOMIC DNA]</scope>
    <source>
        <strain evidence="8 9">HY60</strain>
    </source>
</reference>
<dbReference type="EMBL" id="CP061169">
    <property type="protein sequence ID" value="QPZ37218.1"/>
    <property type="molecule type" value="Genomic_DNA"/>
</dbReference>
<sequence>MRIRHVVIPAAITALLLTGCSSSPEPTSTEEASGVGTCVDTSSGAASESVTVEGEAGSEPTATFDTPLDVDTTERTVISEGDGDETAHGDWAGIEITLYNATTGEKVQSSSYAGGPMQVKIADDALIPALVRAIECVPTGSRVVSVSPAADAWGEQGSSDGAVGPGDAVVIIADIVSITPLAATGEPQEVDPAFPSVALDDSGTPTVTLPDAEAPTAFELGVLKKGDGATVEDGDSVTVQYQGVNWRTGKVFDQSWGDGPAQFGTGDVIAGFTKALVGQTVGSQVIAVIPPTDGYGAKGNDSAGITGTDTLVFVVDILAASR</sequence>
<dbReference type="InterPro" id="IPR050689">
    <property type="entry name" value="FKBP-type_PPIase"/>
</dbReference>
<evidence type="ECO:0000259" key="7">
    <source>
        <dbReference type="PROSITE" id="PS50059"/>
    </source>
</evidence>
<dbReference type="PROSITE" id="PS50059">
    <property type="entry name" value="FKBP_PPIASE"/>
    <property type="match status" value="2"/>
</dbReference>
<feature type="chain" id="PRO_5045462488" description="peptidylprolyl isomerase" evidence="6">
    <location>
        <begin position="24"/>
        <end position="322"/>
    </location>
</feature>
<dbReference type="SUPFAM" id="SSF54534">
    <property type="entry name" value="FKBP-like"/>
    <property type="match status" value="2"/>
</dbReference>
<dbReference type="PROSITE" id="PS51257">
    <property type="entry name" value="PROKAR_LIPOPROTEIN"/>
    <property type="match status" value="1"/>
</dbReference>
<evidence type="ECO:0000256" key="2">
    <source>
        <dbReference type="ARBA" id="ARBA00013194"/>
    </source>
</evidence>
<evidence type="ECO:0000313" key="9">
    <source>
        <dbReference type="Proteomes" id="UP000662814"/>
    </source>
</evidence>